<dbReference type="Pfam" id="PF08713">
    <property type="entry name" value="DNA_alkylation"/>
    <property type="match status" value="1"/>
</dbReference>
<accession>A0A2M7QIT4</accession>
<dbReference type="InterPro" id="IPR014825">
    <property type="entry name" value="DNA_alkylation"/>
</dbReference>
<dbReference type="SUPFAM" id="SSF48371">
    <property type="entry name" value="ARM repeat"/>
    <property type="match status" value="1"/>
</dbReference>
<reference evidence="2" key="1">
    <citation type="submission" date="2017-09" db="EMBL/GenBank/DDBJ databases">
        <title>Depth-based differentiation of microbial function through sediment-hosted aquifers and enrichment of novel symbionts in the deep terrestrial subsurface.</title>
        <authorList>
            <person name="Probst A.J."/>
            <person name="Ladd B."/>
            <person name="Jarett J.K."/>
            <person name="Geller-Mcgrath D.E."/>
            <person name="Sieber C.M.K."/>
            <person name="Emerson J.B."/>
            <person name="Anantharaman K."/>
            <person name="Thomas B.C."/>
            <person name="Malmstrom R."/>
            <person name="Stieglmeier M."/>
            <person name="Klingl A."/>
            <person name="Woyke T."/>
            <person name="Ryan C.M."/>
            <person name="Banfield J.F."/>
        </authorList>
    </citation>
    <scope>NUCLEOTIDE SEQUENCE [LARGE SCALE GENOMIC DNA]</scope>
</reference>
<dbReference type="Proteomes" id="UP000229401">
    <property type="component" value="Unassembled WGS sequence"/>
</dbReference>
<comment type="caution">
    <text evidence="1">The sequence shown here is derived from an EMBL/GenBank/DDBJ whole genome shotgun (WGS) entry which is preliminary data.</text>
</comment>
<sequence length="237" mass="28319">MLKQLKKEILSHANPEKARLLQRFFKTGKGQYGEGDRFFGITVPIQRKIAKQYKTLPLKEIEILLQDPIHECRLIALFILTAQFSKAEAEKQKKIFDLYVKNTKFINNWDLVDLSAPYIIGPFRRYKNKSILIKFAHSKNLWERRISVLATFDYIKMSHFHTALRISKILIQDKHDLIHKAVGWMLREIGKRDQKQEELFLKKYYTIMPRTMLRYAIERFSEEKRQRYLKGIIKTSQ</sequence>
<dbReference type="CDD" id="cd06561">
    <property type="entry name" value="AlkD_like"/>
    <property type="match status" value="1"/>
</dbReference>
<proteinExistence type="predicted"/>
<dbReference type="InterPro" id="IPR016024">
    <property type="entry name" value="ARM-type_fold"/>
</dbReference>
<dbReference type="Gene3D" id="1.25.10.90">
    <property type="match status" value="1"/>
</dbReference>
<dbReference type="EMBL" id="PFLI01000147">
    <property type="protein sequence ID" value="PIY71780.1"/>
    <property type="molecule type" value="Genomic_DNA"/>
</dbReference>
<dbReference type="AlphaFoldDB" id="A0A2M7QIT4"/>
<dbReference type="PANTHER" id="PTHR34070:SF1">
    <property type="entry name" value="DNA ALKYLATION REPAIR PROTEIN"/>
    <property type="match status" value="1"/>
</dbReference>
<gene>
    <name evidence="1" type="ORF">COY87_04395</name>
</gene>
<organism evidence="1 2">
    <name type="scientific">Candidatus Roizmanbacteria bacterium CG_4_10_14_0_8_um_filter_33_9</name>
    <dbReference type="NCBI Taxonomy" id="1974826"/>
    <lineage>
        <taxon>Bacteria</taxon>
        <taxon>Candidatus Roizmaniibacteriota</taxon>
    </lineage>
</organism>
<evidence type="ECO:0000313" key="2">
    <source>
        <dbReference type="Proteomes" id="UP000229401"/>
    </source>
</evidence>
<name>A0A2M7QIT4_9BACT</name>
<dbReference type="PANTHER" id="PTHR34070">
    <property type="entry name" value="ARMADILLO-TYPE FOLD"/>
    <property type="match status" value="1"/>
</dbReference>
<protein>
    <submittedName>
        <fullName evidence="1">DNA alkylation repair protein</fullName>
    </submittedName>
</protein>
<evidence type="ECO:0000313" key="1">
    <source>
        <dbReference type="EMBL" id="PIY71780.1"/>
    </source>
</evidence>